<dbReference type="Pfam" id="PF00617">
    <property type="entry name" value="RasGEF"/>
    <property type="match status" value="1"/>
</dbReference>
<feature type="compositionally biased region" description="Low complexity" evidence="3">
    <location>
        <begin position="1046"/>
        <end position="1055"/>
    </location>
</feature>
<evidence type="ECO:0000313" key="7">
    <source>
        <dbReference type="Proteomes" id="UP000078387"/>
    </source>
</evidence>
<feature type="region of interest" description="Disordered" evidence="3">
    <location>
        <begin position="1062"/>
        <end position="1081"/>
    </location>
</feature>
<dbReference type="Gene3D" id="1.20.870.10">
    <property type="entry name" value="Son of sevenless (SoS) protein Chain: S domain 1"/>
    <property type="match status" value="1"/>
</dbReference>
<dbReference type="GO" id="GO:0007265">
    <property type="term" value="P:Ras protein signal transduction"/>
    <property type="evidence" value="ECO:0007669"/>
    <property type="project" value="TreeGrafter"/>
</dbReference>
<organism evidence="6 7">
    <name type="scientific">Entamoeba histolytica</name>
    <dbReference type="NCBI Taxonomy" id="5759"/>
    <lineage>
        <taxon>Eukaryota</taxon>
        <taxon>Amoebozoa</taxon>
        <taxon>Evosea</taxon>
        <taxon>Archamoebae</taxon>
        <taxon>Mastigamoebida</taxon>
        <taxon>Entamoebidae</taxon>
        <taxon>Entamoeba</taxon>
    </lineage>
</organism>
<dbReference type="Gene3D" id="1.10.840.10">
    <property type="entry name" value="Ras guanine-nucleotide exchange factors catalytic domain"/>
    <property type="match status" value="1"/>
</dbReference>
<dbReference type="PANTHER" id="PTHR23113:SF99">
    <property type="entry name" value="RASGEF DOMAIN-CONTAINING PROTEIN"/>
    <property type="match status" value="1"/>
</dbReference>
<evidence type="ECO:0000256" key="3">
    <source>
        <dbReference type="SAM" id="MobiDB-lite"/>
    </source>
</evidence>
<feature type="compositionally biased region" description="Basic and acidic residues" evidence="3">
    <location>
        <begin position="1094"/>
        <end position="1118"/>
    </location>
</feature>
<dbReference type="VEuPathDB" id="AmoebaDB:EHI7A_041430"/>
<dbReference type="PROSITE" id="PS50009">
    <property type="entry name" value="RASGEF_CAT"/>
    <property type="match status" value="1"/>
</dbReference>
<evidence type="ECO:0000256" key="2">
    <source>
        <dbReference type="PROSITE-ProRule" id="PRU00168"/>
    </source>
</evidence>
<feature type="region of interest" description="Disordered" evidence="3">
    <location>
        <begin position="1001"/>
        <end position="1055"/>
    </location>
</feature>
<accession>A0A5K1UCE5</accession>
<evidence type="ECO:0000313" key="6">
    <source>
        <dbReference type="EMBL" id="GAT96771.1"/>
    </source>
</evidence>
<evidence type="ECO:0000256" key="1">
    <source>
        <dbReference type="ARBA" id="ARBA00022658"/>
    </source>
</evidence>
<dbReference type="PROSITE" id="PS00720">
    <property type="entry name" value="RASGEF"/>
    <property type="match status" value="1"/>
</dbReference>
<feature type="domain" description="N-terminal Ras-GEF" evidence="5">
    <location>
        <begin position="102"/>
        <end position="220"/>
    </location>
</feature>
<dbReference type="EMBL" id="BDEQ01000001">
    <property type="protein sequence ID" value="GAT96771.1"/>
    <property type="molecule type" value="Genomic_DNA"/>
</dbReference>
<dbReference type="PROSITE" id="PS50212">
    <property type="entry name" value="RASGEF_NTER"/>
    <property type="match status" value="1"/>
</dbReference>
<dbReference type="VEuPathDB" id="AmoebaDB:EHI_129840"/>
<sequence>MNKPSSPPITISSLSTQQNKRITTFESIHQPEQFQSDASSLSFVDTMDESDEETQISHSYEIKNNNKIEEIKQRKILSEKKNNLDDSFLINKLKEDPTTIRKDGQICAANEDALLNEICSASTEFMQTFMWTHTMFMSSSAMILGLVDRFEISCESDSKKAQEVRVRIMNGLRYILIECWGAISNKIEVQQIFQSFCEKLEEYEMSKQADLLRSMLEKRLAGTETTYVQTIRDAPLPIPTFNCLMHLEKPLDIIDIPAIEFARQMTLIIHTAFSKIKLYEFFKWTNDKNACKSIQTLVKYYNGFQWYFQKRIVHCKTQEERLIIIKFLIDVANHCKILNNFDSLVCIMQIFLTSPIYRLKNTISKLDNETKSKYDNLLSIVSPEHNWSILRNLINKIIQSSQIPCVPYIGIYLSDMTFISDGNLSRFENGLVNFDKCKKMCSVVRNFDKINSIHYSISHYPILKHFIENIHGENQENENYEYSKLIEPLDPFTIKISENGEIIEKVIPSEKTIFEIFGNSIPVAMTNGLLENRLLNINDPVKKLQTVFGDSFLVNFNSPKKIPFVFHYDTQNVLISLPIDISLPLYHSFPLINSYMSEPFPFIPLLLDENYRISGIVNQRDRIDQNINNSLGYYLLPLNYFCSRHTKLSDDLDRFQRSYFYYRFDFKRCSEPLVIILVDHFVCIYQSGTSLRCCPVDYTHFTIVSSSRAYYYEKFPGMKMDTPFSDNSPLPIDGDIESLVSLMQRLQKQSKVYSTYLIGIQPNQTHLVNGVPPLVISLMQHIYTHDNFFENNIFKQIPPTKLTMNIVDSFNNGSIKGNFNEMIELLKLYIKTSCMPFFIMVNQHDLISFSQQNDQQKMILITNWIKKIQPCLTGIFVALMRMFAAYTIINSNANFDEWAFCISSTSNANIILQYILDHIDLLNDIKISSQYSLPNVYNDQRTCFFTNEDYSFFNDEVQYALNTPSSIINIFTKKNSQLSSFPGQTIQVTSRLDKKLFIGTNHHSNKSNEEHPSSQHPLHPLSPSKTTNYLVPNKPISSPQQNKQMPTLSSTLKTTPLPHLIVSSRTSDPQKSHNKTPLTLDEKITEFPVTVSPRKREQQQLIGRKESLKGIIPHRIDDSQNDSVHSSNELHINSNSQSPREGYKENSLHSSNKTEDLNDEPLEKVKDNNQLDDCKISAKDSQLMKKRDPEKDKKRRAGYRAFSMVDILNSEQPN</sequence>
<evidence type="ECO:0000259" key="4">
    <source>
        <dbReference type="PROSITE" id="PS50009"/>
    </source>
</evidence>
<dbReference type="InterPro" id="IPR019804">
    <property type="entry name" value="Ras_G-nucl-exch_fac_CS"/>
</dbReference>
<protein>
    <submittedName>
        <fullName evidence="6">Ras guanine nucleotide exchange factor putative</fullName>
    </submittedName>
</protein>
<dbReference type="PANTHER" id="PTHR23113">
    <property type="entry name" value="GUANINE NUCLEOTIDE EXCHANGE FACTOR"/>
    <property type="match status" value="1"/>
</dbReference>
<dbReference type="InterPro" id="IPR036964">
    <property type="entry name" value="RASGEF_cat_dom_sf"/>
</dbReference>
<keyword evidence="1 2" id="KW-0344">Guanine-nucleotide releasing factor</keyword>
<dbReference type="SMART" id="SM00147">
    <property type="entry name" value="RasGEF"/>
    <property type="match status" value="1"/>
</dbReference>
<comment type="caution">
    <text evidence="6">The sequence shown here is derived from an EMBL/GenBank/DDBJ whole genome shotgun (WGS) entry which is preliminary data.</text>
</comment>
<feature type="compositionally biased region" description="Polar residues" evidence="3">
    <location>
        <begin position="1025"/>
        <end position="1045"/>
    </location>
</feature>
<dbReference type="Pfam" id="PF00618">
    <property type="entry name" value="RasGEF_N"/>
    <property type="match status" value="1"/>
</dbReference>
<name>A0A5K1UCE5_ENTHI</name>
<dbReference type="VEuPathDB" id="AmoebaDB:EHI5A_046000"/>
<dbReference type="VEuPathDB" id="AmoebaDB:KM1_019930"/>
<reference evidence="6 7" key="1">
    <citation type="submission" date="2016-05" db="EMBL/GenBank/DDBJ databases">
        <title>First whole genome sequencing of Entamoeba histolytica HM1:IMSS-clone-6.</title>
        <authorList>
            <person name="Mukherjee Avik.K."/>
            <person name="Izumyama S."/>
            <person name="Nakada-Tsukui K."/>
            <person name="Nozaki T."/>
        </authorList>
    </citation>
    <scope>NUCLEOTIDE SEQUENCE [LARGE SCALE GENOMIC DNA]</scope>
    <source>
        <strain evidence="6 7">HM1:IMSS clone 6</strain>
    </source>
</reference>
<feature type="compositionally biased region" description="Polar residues" evidence="3">
    <location>
        <begin position="1121"/>
        <end position="1139"/>
    </location>
</feature>
<dbReference type="InterPro" id="IPR001895">
    <property type="entry name" value="RASGEF_cat_dom"/>
</dbReference>
<gene>
    <name evidence="6" type="ORF">CL6EHI_129840</name>
</gene>
<dbReference type="OMA" id="YMSKPFP"/>
<evidence type="ECO:0000259" key="5">
    <source>
        <dbReference type="PROSITE" id="PS50212"/>
    </source>
</evidence>
<dbReference type="GO" id="GO:0005085">
    <property type="term" value="F:guanyl-nucleotide exchange factor activity"/>
    <property type="evidence" value="ECO:0007669"/>
    <property type="project" value="UniProtKB-KW"/>
</dbReference>
<dbReference type="InterPro" id="IPR023578">
    <property type="entry name" value="Ras_GEF_dom_sf"/>
</dbReference>
<dbReference type="VEuPathDB" id="AmoebaDB:EHI8A_041100"/>
<dbReference type="SUPFAM" id="SSF48366">
    <property type="entry name" value="Ras GEF"/>
    <property type="match status" value="1"/>
</dbReference>
<feature type="compositionally biased region" description="Basic and acidic residues" evidence="3">
    <location>
        <begin position="1141"/>
        <end position="1192"/>
    </location>
</feature>
<dbReference type="AlphaFoldDB" id="A0A5K1UCE5"/>
<dbReference type="Proteomes" id="UP000078387">
    <property type="component" value="Unassembled WGS sequence"/>
</dbReference>
<dbReference type="GO" id="GO:0005886">
    <property type="term" value="C:plasma membrane"/>
    <property type="evidence" value="ECO:0007669"/>
    <property type="project" value="TreeGrafter"/>
</dbReference>
<dbReference type="InterPro" id="IPR000651">
    <property type="entry name" value="Ras-like_Gua-exchang_fac_N"/>
</dbReference>
<feature type="region of interest" description="Disordered" evidence="3">
    <location>
        <begin position="1089"/>
        <end position="1198"/>
    </location>
</feature>
<proteinExistence type="predicted"/>
<dbReference type="InterPro" id="IPR008937">
    <property type="entry name" value="Ras-like_GEF"/>
</dbReference>
<feature type="compositionally biased region" description="Low complexity" evidence="3">
    <location>
        <begin position="1014"/>
        <end position="1024"/>
    </location>
</feature>
<feature type="domain" description="Ras-GEF" evidence="4">
    <location>
        <begin position="257"/>
        <end position="489"/>
    </location>
</feature>